<feature type="transmembrane region" description="Helical" evidence="1">
    <location>
        <begin position="81"/>
        <end position="100"/>
    </location>
</feature>
<evidence type="ECO:0000313" key="2">
    <source>
        <dbReference type="EMBL" id="GER23983.1"/>
    </source>
</evidence>
<dbReference type="RefSeq" id="WP_149957577.1">
    <property type="nucleotide sequence ID" value="NZ_BKDJ01000014.1"/>
</dbReference>
<reference evidence="2 3" key="1">
    <citation type="submission" date="2019-09" db="EMBL/GenBank/DDBJ databases">
        <title>Arthrobacter zafarii sp. nov., a moderately thermotolerant and halotolerant actinobacterium isolated from Cholistan desert soil of Pakistan.</title>
        <authorList>
            <person name="Amin A."/>
            <person name="Ahmed I."/>
            <person name="Khalid N."/>
            <person name="Schumann P."/>
            <person name="Busse H.J."/>
            <person name="Khan I.U."/>
            <person name="Li S."/>
            <person name="Li W.J."/>
        </authorList>
    </citation>
    <scope>NUCLEOTIDE SEQUENCE [LARGE SCALE GENOMIC DNA]</scope>
    <source>
        <strain evidence="2 3">NCCP-1664</strain>
    </source>
</reference>
<evidence type="ECO:0000256" key="1">
    <source>
        <dbReference type="SAM" id="Phobius"/>
    </source>
</evidence>
<protein>
    <submittedName>
        <fullName evidence="2">Uncharacterized protein</fullName>
    </submittedName>
</protein>
<proteinExistence type="predicted"/>
<comment type="caution">
    <text evidence="2">The sequence shown here is derived from an EMBL/GenBank/DDBJ whole genome shotgun (WGS) entry which is preliminary data.</text>
</comment>
<feature type="transmembrane region" description="Helical" evidence="1">
    <location>
        <begin position="42"/>
        <end position="60"/>
    </location>
</feature>
<name>A0A5A7NT73_9MICC</name>
<dbReference type="Proteomes" id="UP000325307">
    <property type="component" value="Unassembled WGS sequence"/>
</dbReference>
<evidence type="ECO:0000313" key="3">
    <source>
        <dbReference type="Proteomes" id="UP000325307"/>
    </source>
</evidence>
<keyword evidence="3" id="KW-1185">Reference proteome</keyword>
<keyword evidence="1" id="KW-1133">Transmembrane helix</keyword>
<dbReference type="EMBL" id="BKDJ01000014">
    <property type="protein sequence ID" value="GER23983.1"/>
    <property type="molecule type" value="Genomic_DNA"/>
</dbReference>
<sequence>MRTLVRRLTSWQSLLLSTALTLPALAMSFWIPGLRTAAATASYALAFMHFCGSTWLWRAYTYGNADYDSPNVWVPGGLSKSMFLLAGFIILLGASLAITITDIEQGCPSALTSGLGLFSP</sequence>
<dbReference type="AlphaFoldDB" id="A0A5A7NT73"/>
<keyword evidence="1" id="KW-0812">Transmembrane</keyword>
<keyword evidence="1" id="KW-0472">Membrane</keyword>
<accession>A0A5A7NT73</accession>
<gene>
    <name evidence="2" type="ORF">NCCP1664_24780</name>
</gene>
<organism evidence="2 3">
    <name type="scientific">Zafaria cholistanensis</name>
    <dbReference type="NCBI Taxonomy" id="1682741"/>
    <lineage>
        <taxon>Bacteria</taxon>
        <taxon>Bacillati</taxon>
        <taxon>Actinomycetota</taxon>
        <taxon>Actinomycetes</taxon>
        <taxon>Micrococcales</taxon>
        <taxon>Micrococcaceae</taxon>
        <taxon>Zafaria</taxon>
    </lineage>
</organism>